<dbReference type="Pfam" id="PF07690">
    <property type="entry name" value="MFS_1"/>
    <property type="match status" value="1"/>
</dbReference>
<comment type="similarity">
    <text evidence="2">Belongs to the major facilitator superfamily. Monocarboxylate porter (TC 2.A.1.13) family.</text>
</comment>
<protein>
    <recommendedName>
        <fullName evidence="13">Monocarboxylate transporter 10</fullName>
    </recommendedName>
    <alternativeName>
        <fullName evidence="14">Solute carrier family 16 member 10</fullName>
    </alternativeName>
</protein>
<feature type="transmembrane region" description="Helical" evidence="16">
    <location>
        <begin position="171"/>
        <end position="190"/>
    </location>
</feature>
<keyword evidence="4 16" id="KW-0812">Transmembrane</keyword>
<evidence type="ECO:0000256" key="11">
    <source>
        <dbReference type="ARBA" id="ARBA00052346"/>
    </source>
</evidence>
<comment type="catalytic activity">
    <reaction evidence="9">
        <text>L-tyrosine(in) = L-tyrosine(out)</text>
        <dbReference type="Rhea" id="RHEA:68572"/>
        <dbReference type="ChEBI" id="CHEBI:58315"/>
    </reaction>
    <physiologicalReaction direction="left-to-right" evidence="9">
        <dbReference type="Rhea" id="RHEA:68573"/>
    </physiologicalReaction>
    <physiologicalReaction direction="right-to-left" evidence="9">
        <dbReference type="Rhea" id="RHEA:68574"/>
    </physiologicalReaction>
</comment>
<sequence length="564" mass="60451">MGINGVDNQAEPSSGESRTEQQTADPEMEHRDAPRDPEMSKAEQTPDSECKIAQEDSTVQLIEAGCKPPLSPTSEYQSGAQMRGPGAGVVPPEGGFGWLVVFAATWCSGSIFGIQNSFGILHIMLEKEHTDPEDKAAQFKVAWVGALAMGMIFFCSPVVSMFTDHFGCRKTAVSGATLAFIGLLSSAFANSLSLRYFTYGILFGCGSSFAFQPSLVILGHYFRQRLGLANGVVTAGASLFSMGLPVLLQKVVVPLGLSRTFQILSLFMLVQALLALTFKPLLPAGGGMGPPGMGPSHAEPQNQVATAQGGSWWSKTLAQVRKYFNLRVFHIITYRVWAFGVATAVLGYFVPYIHLINFVKKQFKETQKEWVLLVCIGASSGVGRLAFGKIGDLIPGLKKIYMQVISFIALGLMSMMIPQCSVFEALVVVCVFLGLCDGCFLTIMAPIAFELVGPMQASQAIGYLLGLMAIPMTAGPPIAGLLHDYFGNYTVAFSLAGVPPMVGGVVLFFVPLIHHRLQRGQAGAVPEEMSTTAHMLPSAPPAEELKSCSNGDILPGYTDVETHI</sequence>
<evidence type="ECO:0000256" key="1">
    <source>
        <dbReference type="ARBA" id="ARBA00004554"/>
    </source>
</evidence>
<dbReference type="SUPFAM" id="SSF103473">
    <property type="entry name" value="MFS general substrate transporter"/>
    <property type="match status" value="1"/>
</dbReference>
<comment type="catalytic activity">
    <reaction evidence="8">
        <text>3,3',5-triiodo-L-thyronine(out) = 3,3',5-triiodo-L-thyronine(in)</text>
        <dbReference type="Rhea" id="RHEA:71811"/>
        <dbReference type="ChEBI" id="CHEBI:533015"/>
    </reaction>
    <physiologicalReaction direction="left-to-right" evidence="8">
        <dbReference type="Rhea" id="RHEA:71812"/>
    </physiologicalReaction>
    <physiologicalReaction direction="right-to-left" evidence="8">
        <dbReference type="Rhea" id="RHEA:71813"/>
    </physiologicalReaction>
</comment>
<evidence type="ECO:0000256" key="7">
    <source>
        <dbReference type="ARBA" id="ARBA00050278"/>
    </source>
</evidence>
<dbReference type="Proteomes" id="UP000472263">
    <property type="component" value="Chromosome 10"/>
</dbReference>
<feature type="transmembrane region" description="Helical" evidence="16">
    <location>
        <begin position="96"/>
        <end position="121"/>
    </location>
</feature>
<keyword evidence="5 16" id="KW-1133">Transmembrane helix</keyword>
<comment type="subcellular location">
    <subcellularLocation>
        <location evidence="1">Basolateral cell membrane</location>
        <topology evidence="1">Multi-pass membrane protein</topology>
    </subcellularLocation>
</comment>
<feature type="compositionally biased region" description="Polar residues" evidence="15">
    <location>
        <begin position="1"/>
        <end position="24"/>
    </location>
</feature>
<dbReference type="InterPro" id="IPR011701">
    <property type="entry name" value="MFS"/>
</dbReference>
<evidence type="ECO:0000256" key="6">
    <source>
        <dbReference type="ARBA" id="ARBA00023136"/>
    </source>
</evidence>
<dbReference type="InterPro" id="IPR036259">
    <property type="entry name" value="MFS_trans_sf"/>
</dbReference>
<keyword evidence="3" id="KW-1003">Cell membrane</keyword>
<evidence type="ECO:0000256" key="4">
    <source>
        <dbReference type="ARBA" id="ARBA00022692"/>
    </source>
</evidence>
<evidence type="ECO:0000256" key="9">
    <source>
        <dbReference type="ARBA" id="ARBA00050518"/>
    </source>
</evidence>
<comment type="catalytic activity">
    <reaction evidence="7">
        <text>L-tryptophan(in) = L-tryptophan(out)</text>
        <dbReference type="Rhea" id="RHEA:70947"/>
        <dbReference type="ChEBI" id="CHEBI:57912"/>
    </reaction>
    <physiologicalReaction direction="left-to-right" evidence="7">
        <dbReference type="Rhea" id="RHEA:70948"/>
    </physiologicalReaction>
    <physiologicalReaction direction="right-to-left" evidence="7">
        <dbReference type="Rhea" id="RHEA:70949"/>
    </physiologicalReaction>
</comment>
<feature type="transmembrane region" description="Helical" evidence="16">
    <location>
        <begin position="461"/>
        <end position="479"/>
    </location>
</feature>
<dbReference type="InterPro" id="IPR050327">
    <property type="entry name" value="Proton-linked_MCT"/>
</dbReference>
<feature type="region of interest" description="Disordered" evidence="15">
    <location>
        <begin position="1"/>
        <end position="51"/>
    </location>
</feature>
<accession>A0A667X4F9</accession>
<dbReference type="GeneTree" id="ENSGT00940000159450"/>
<feature type="transmembrane region" description="Helical" evidence="16">
    <location>
        <begin position="491"/>
        <end position="513"/>
    </location>
</feature>
<organism evidence="17 18">
    <name type="scientific">Myripristis murdjan</name>
    <name type="common">pinecone soldierfish</name>
    <dbReference type="NCBI Taxonomy" id="586833"/>
    <lineage>
        <taxon>Eukaryota</taxon>
        <taxon>Metazoa</taxon>
        <taxon>Chordata</taxon>
        <taxon>Craniata</taxon>
        <taxon>Vertebrata</taxon>
        <taxon>Euteleostomi</taxon>
        <taxon>Actinopterygii</taxon>
        <taxon>Neopterygii</taxon>
        <taxon>Teleostei</taxon>
        <taxon>Neoteleostei</taxon>
        <taxon>Acanthomorphata</taxon>
        <taxon>Holocentriformes</taxon>
        <taxon>Holocentridae</taxon>
        <taxon>Myripristis</taxon>
    </lineage>
</organism>
<dbReference type="Gene3D" id="1.20.1250.20">
    <property type="entry name" value="MFS general substrate transporter like domains"/>
    <property type="match status" value="2"/>
</dbReference>
<reference evidence="17" key="2">
    <citation type="submission" date="2025-08" db="UniProtKB">
        <authorList>
            <consortium name="Ensembl"/>
        </authorList>
    </citation>
    <scope>IDENTIFICATION</scope>
</reference>
<evidence type="ECO:0000256" key="13">
    <source>
        <dbReference type="ARBA" id="ARBA00073865"/>
    </source>
</evidence>
<dbReference type="Ensembl" id="ENSMMDT00005003967.1">
    <property type="protein sequence ID" value="ENSMMDP00005003866.1"/>
    <property type="gene ID" value="ENSMMDG00005002146.1"/>
</dbReference>
<dbReference type="FunFam" id="1.20.1250.20:FF:001016">
    <property type="entry name" value="Solute carrier family 16 member 2"/>
    <property type="match status" value="1"/>
</dbReference>
<comment type="function">
    <text evidence="12">Sodium- and proton-independent thyroid hormones and aromatic acids transporter. Mediates both uptake and efflux of 3,5,3'-triiodothyronine (T3) and 3,5,3',5'-tetraiodothyronine (T4) with high affinity, suggesting a role in the homeostasis of thyroid hormone levels. Responsible for low affinity bidirectional transport of the aromatic amino acids, such as phenylalanine, tyrosine, tryptophan and L-3,4-dihydroxyphenylalanine (L-dopa). Plays an important role in homeostasis of aromatic amino acids.</text>
</comment>
<feature type="transmembrane region" description="Helical" evidence="16">
    <location>
        <begin position="425"/>
        <end position="449"/>
    </location>
</feature>
<evidence type="ECO:0000256" key="2">
    <source>
        <dbReference type="ARBA" id="ARBA00006727"/>
    </source>
</evidence>
<evidence type="ECO:0000256" key="14">
    <source>
        <dbReference type="ARBA" id="ARBA00078724"/>
    </source>
</evidence>
<feature type="transmembrane region" description="Helical" evidence="16">
    <location>
        <begin position="331"/>
        <end position="350"/>
    </location>
</feature>
<name>A0A667X4F9_9TELE</name>
<feature type="compositionally biased region" description="Basic and acidic residues" evidence="15">
    <location>
        <begin position="27"/>
        <end position="41"/>
    </location>
</feature>
<feature type="transmembrane region" description="Helical" evidence="16">
    <location>
        <begin position="370"/>
        <end position="388"/>
    </location>
</feature>
<evidence type="ECO:0000313" key="18">
    <source>
        <dbReference type="Proteomes" id="UP000472263"/>
    </source>
</evidence>
<dbReference type="InParanoid" id="A0A667X4F9"/>
<keyword evidence="18" id="KW-1185">Reference proteome</keyword>
<dbReference type="OrthoDB" id="6499973at2759"/>
<feature type="transmembrane region" description="Helical" evidence="16">
    <location>
        <begin position="260"/>
        <end position="278"/>
    </location>
</feature>
<dbReference type="GO" id="GO:0015349">
    <property type="term" value="F:thyroid hormone transmembrane transporter activity"/>
    <property type="evidence" value="ECO:0007669"/>
    <property type="project" value="TreeGrafter"/>
</dbReference>
<evidence type="ECO:0000313" key="17">
    <source>
        <dbReference type="Ensembl" id="ENSMMDP00005003866.1"/>
    </source>
</evidence>
<evidence type="ECO:0000256" key="8">
    <source>
        <dbReference type="ARBA" id="ARBA00050480"/>
    </source>
</evidence>
<keyword evidence="6 16" id="KW-0472">Membrane</keyword>
<dbReference type="GO" id="GO:0016323">
    <property type="term" value="C:basolateral plasma membrane"/>
    <property type="evidence" value="ECO:0007669"/>
    <property type="project" value="UniProtKB-SubCell"/>
</dbReference>
<proteinExistence type="inferred from homology"/>
<evidence type="ECO:0000256" key="16">
    <source>
        <dbReference type="SAM" id="Phobius"/>
    </source>
</evidence>
<dbReference type="PANTHER" id="PTHR11360">
    <property type="entry name" value="MONOCARBOXYLATE TRANSPORTER"/>
    <property type="match status" value="1"/>
</dbReference>
<gene>
    <name evidence="17" type="primary">SLC16A2</name>
    <name evidence="17" type="synonym">slc16a2</name>
</gene>
<feature type="transmembrane region" description="Helical" evidence="16">
    <location>
        <begin position="141"/>
        <end position="159"/>
    </location>
</feature>
<evidence type="ECO:0000256" key="10">
    <source>
        <dbReference type="ARBA" id="ARBA00051690"/>
    </source>
</evidence>
<evidence type="ECO:0000256" key="3">
    <source>
        <dbReference type="ARBA" id="ARBA00022475"/>
    </source>
</evidence>
<comment type="catalytic activity">
    <reaction evidence="10">
        <text>L-thyroxine(out) = L-thyroxine(in)</text>
        <dbReference type="Rhea" id="RHEA:71819"/>
        <dbReference type="ChEBI" id="CHEBI:58448"/>
    </reaction>
    <physiologicalReaction direction="left-to-right" evidence="10">
        <dbReference type="Rhea" id="RHEA:71820"/>
    </physiologicalReaction>
    <physiologicalReaction direction="right-to-left" evidence="10">
        <dbReference type="Rhea" id="RHEA:71821"/>
    </physiologicalReaction>
</comment>
<dbReference type="GO" id="GO:0015192">
    <property type="term" value="F:L-phenylalanine transmembrane transporter activity"/>
    <property type="evidence" value="ECO:0007669"/>
    <property type="project" value="UniProtKB-ARBA"/>
</dbReference>
<evidence type="ECO:0000256" key="15">
    <source>
        <dbReference type="SAM" id="MobiDB-lite"/>
    </source>
</evidence>
<feature type="transmembrane region" description="Helical" evidence="16">
    <location>
        <begin position="196"/>
        <end position="219"/>
    </location>
</feature>
<dbReference type="PANTHER" id="PTHR11360:SF123">
    <property type="entry name" value="MONOCARBOXYLATE TRANSPORTER 8"/>
    <property type="match status" value="1"/>
</dbReference>
<evidence type="ECO:0000256" key="5">
    <source>
        <dbReference type="ARBA" id="ARBA00022989"/>
    </source>
</evidence>
<feature type="transmembrane region" description="Helical" evidence="16">
    <location>
        <begin position="226"/>
        <end position="248"/>
    </location>
</feature>
<reference evidence="17" key="3">
    <citation type="submission" date="2025-09" db="UniProtKB">
        <authorList>
            <consortium name="Ensembl"/>
        </authorList>
    </citation>
    <scope>IDENTIFICATION</scope>
</reference>
<dbReference type="GO" id="GO:0005302">
    <property type="term" value="F:L-tyrosine transmembrane transporter activity"/>
    <property type="evidence" value="ECO:0007669"/>
    <property type="project" value="UniProtKB-ARBA"/>
</dbReference>
<comment type="catalytic activity">
    <reaction evidence="11">
        <text>L-phenylalanine(in) = L-phenylalanine(out)</text>
        <dbReference type="Rhea" id="RHEA:27950"/>
        <dbReference type="ChEBI" id="CHEBI:58095"/>
    </reaction>
    <physiologicalReaction direction="left-to-right" evidence="11">
        <dbReference type="Rhea" id="RHEA:27951"/>
    </physiologicalReaction>
    <physiologicalReaction direction="right-to-left" evidence="11">
        <dbReference type="Rhea" id="RHEA:27952"/>
    </physiologicalReaction>
</comment>
<feature type="transmembrane region" description="Helical" evidence="16">
    <location>
        <begin position="400"/>
        <end position="419"/>
    </location>
</feature>
<dbReference type="AlphaFoldDB" id="A0A667X4F9"/>
<reference evidence="17" key="1">
    <citation type="submission" date="2019-06" db="EMBL/GenBank/DDBJ databases">
        <authorList>
            <consortium name="Wellcome Sanger Institute Data Sharing"/>
        </authorList>
    </citation>
    <scope>NUCLEOTIDE SEQUENCE [LARGE SCALE GENOMIC DNA]</scope>
</reference>
<evidence type="ECO:0000256" key="12">
    <source>
        <dbReference type="ARBA" id="ARBA00058829"/>
    </source>
</evidence>
<dbReference type="GO" id="GO:0015196">
    <property type="term" value="F:L-tryptophan transmembrane transporter activity"/>
    <property type="evidence" value="ECO:0007669"/>
    <property type="project" value="UniProtKB-ARBA"/>
</dbReference>